<name>A0A7T8H151_CALRO</name>
<reference evidence="2" key="1">
    <citation type="submission" date="2021-01" db="EMBL/GenBank/DDBJ databases">
        <title>Caligus Genome Assembly.</title>
        <authorList>
            <person name="Gallardo-Escarate C."/>
        </authorList>
    </citation>
    <scope>NUCLEOTIDE SEQUENCE [LARGE SCALE GENOMIC DNA]</scope>
</reference>
<dbReference type="SUPFAM" id="SSF144000">
    <property type="entry name" value="Oxysterol-binding protein-like"/>
    <property type="match status" value="1"/>
</dbReference>
<sequence>SSLLWQADPRPEDSDQFYNFTEFAIRLNENRPHESYLHTDCRQRPDIRALENGLLDLAASEKERLENKQREYRKPYKGEKESDWWTPKWFTPIKNEFTKEDDWKYVGGFWEEPKTSIPKSDSLKIPDIF</sequence>
<dbReference type="GO" id="GO:0032934">
    <property type="term" value="F:sterol binding"/>
    <property type="evidence" value="ECO:0007669"/>
    <property type="project" value="TreeGrafter"/>
</dbReference>
<keyword evidence="2" id="KW-1185">Reference proteome</keyword>
<dbReference type="GO" id="GO:0005829">
    <property type="term" value="C:cytosol"/>
    <property type="evidence" value="ECO:0007669"/>
    <property type="project" value="TreeGrafter"/>
</dbReference>
<proteinExistence type="predicted"/>
<evidence type="ECO:0000313" key="2">
    <source>
        <dbReference type="Proteomes" id="UP000595437"/>
    </source>
</evidence>
<dbReference type="GO" id="GO:0005886">
    <property type="term" value="C:plasma membrane"/>
    <property type="evidence" value="ECO:0007669"/>
    <property type="project" value="TreeGrafter"/>
</dbReference>
<dbReference type="AlphaFoldDB" id="A0A7T8H151"/>
<dbReference type="InterPro" id="IPR000648">
    <property type="entry name" value="Oxysterol-bd"/>
</dbReference>
<dbReference type="OrthoDB" id="416222at2759"/>
<organism evidence="1 2">
    <name type="scientific">Caligus rogercresseyi</name>
    <name type="common">Sea louse</name>
    <dbReference type="NCBI Taxonomy" id="217165"/>
    <lineage>
        <taxon>Eukaryota</taxon>
        <taxon>Metazoa</taxon>
        <taxon>Ecdysozoa</taxon>
        <taxon>Arthropoda</taxon>
        <taxon>Crustacea</taxon>
        <taxon>Multicrustacea</taxon>
        <taxon>Hexanauplia</taxon>
        <taxon>Copepoda</taxon>
        <taxon>Siphonostomatoida</taxon>
        <taxon>Caligidae</taxon>
        <taxon>Caligus</taxon>
    </lineage>
</organism>
<dbReference type="PANTHER" id="PTHR10972:SF209">
    <property type="entry name" value="OXYSTEROL-BINDING PROTEIN"/>
    <property type="match status" value="1"/>
</dbReference>
<dbReference type="Gene3D" id="3.30.70.3490">
    <property type="match status" value="1"/>
</dbReference>
<dbReference type="GO" id="GO:0097038">
    <property type="term" value="C:perinuclear endoplasmic reticulum"/>
    <property type="evidence" value="ECO:0007669"/>
    <property type="project" value="TreeGrafter"/>
</dbReference>
<gene>
    <name evidence="1" type="ORF">FKW44_015400</name>
</gene>
<dbReference type="Proteomes" id="UP000595437">
    <property type="component" value="Chromosome 10"/>
</dbReference>
<dbReference type="PANTHER" id="PTHR10972">
    <property type="entry name" value="OXYSTEROL-BINDING PROTEIN-RELATED"/>
    <property type="match status" value="1"/>
</dbReference>
<dbReference type="EMBL" id="CP045899">
    <property type="protein sequence ID" value="QQP41130.1"/>
    <property type="molecule type" value="Genomic_DNA"/>
</dbReference>
<dbReference type="Pfam" id="PF01237">
    <property type="entry name" value="Oxysterol_BP"/>
    <property type="match status" value="1"/>
</dbReference>
<feature type="non-terminal residue" evidence="1">
    <location>
        <position position="1"/>
    </location>
</feature>
<dbReference type="InterPro" id="IPR037239">
    <property type="entry name" value="OSBP_sf"/>
</dbReference>
<protein>
    <submittedName>
        <fullName evidence="1">Oxysterolbinding proteinrelated protein 2like</fullName>
    </submittedName>
</protein>
<accession>A0A7T8H151</accession>
<evidence type="ECO:0000313" key="1">
    <source>
        <dbReference type="EMBL" id="QQP41130.1"/>
    </source>
</evidence>